<comment type="caution">
    <text evidence="7">The sequence shown here is derived from an EMBL/GenBank/DDBJ whole genome shotgun (WGS) entry which is preliminary data.</text>
</comment>
<evidence type="ECO:0000256" key="1">
    <source>
        <dbReference type="ARBA" id="ARBA00011079"/>
    </source>
</evidence>
<feature type="chain" id="PRO_5040755355" evidence="6">
    <location>
        <begin position="22"/>
        <end position="563"/>
    </location>
</feature>
<keyword evidence="5" id="KW-0325">Glycoprotein</keyword>
<dbReference type="PANTHER" id="PTHR11010">
    <property type="entry name" value="PROTEASE S28 PRO-X CARBOXYPEPTIDASE-RELATED"/>
    <property type="match status" value="1"/>
</dbReference>
<evidence type="ECO:0000256" key="6">
    <source>
        <dbReference type="SAM" id="SignalP"/>
    </source>
</evidence>
<gene>
    <name evidence="7" type="ORF">Tdes44962_MAKER03389</name>
</gene>
<accession>A0A9W7SQ55</accession>
<keyword evidence="4" id="KW-0378">Hydrolase</keyword>
<feature type="signal peptide" evidence="6">
    <location>
        <begin position="1"/>
        <end position="21"/>
    </location>
</feature>
<dbReference type="GO" id="GO:0006508">
    <property type="term" value="P:proteolysis"/>
    <property type="evidence" value="ECO:0007669"/>
    <property type="project" value="UniProtKB-KW"/>
</dbReference>
<dbReference type="AlphaFoldDB" id="A0A9W7SQ55"/>
<evidence type="ECO:0000313" key="8">
    <source>
        <dbReference type="Proteomes" id="UP001138500"/>
    </source>
</evidence>
<protein>
    <submittedName>
        <fullName evidence="7">Serine protease</fullName>
    </submittedName>
</protein>
<dbReference type="Proteomes" id="UP001138500">
    <property type="component" value="Unassembled WGS sequence"/>
</dbReference>
<dbReference type="EMBL" id="RIBY02001967">
    <property type="protein sequence ID" value="KAH9826685.1"/>
    <property type="molecule type" value="Genomic_DNA"/>
</dbReference>
<comment type="similarity">
    <text evidence="1">Belongs to the peptidase S28 family.</text>
</comment>
<dbReference type="FunFam" id="3.40.50.1820:FF:000251">
    <property type="entry name" value="Extracelular serine carboxypeptidase, putative"/>
    <property type="match status" value="1"/>
</dbReference>
<keyword evidence="2 7" id="KW-0645">Protease</keyword>
<dbReference type="OrthoDB" id="1735038at2759"/>
<dbReference type="Gene3D" id="3.40.50.1820">
    <property type="entry name" value="alpha/beta hydrolase"/>
    <property type="match status" value="2"/>
</dbReference>
<name>A0A9W7SQ55_9PEZI</name>
<dbReference type="Pfam" id="PF05577">
    <property type="entry name" value="Peptidase_S28"/>
    <property type="match status" value="1"/>
</dbReference>
<dbReference type="SUPFAM" id="SSF53474">
    <property type="entry name" value="alpha/beta-Hydrolases"/>
    <property type="match status" value="1"/>
</dbReference>
<keyword evidence="8" id="KW-1185">Reference proteome</keyword>
<dbReference type="PANTHER" id="PTHR11010:SF117">
    <property type="entry name" value="SERINE PROTEASE 16"/>
    <property type="match status" value="1"/>
</dbReference>
<sequence length="563" mass="63020">MKGGFVAAALSLCCVLDIASAFHSSLSSGRQTTGGVRRQQEARNLAKRDTNPKLLYPTHTFPIPVDHFHNESQYEPHSNATYENRYWFDATYYKPGGPVIILQSGETDATGRLVFLQKGILHDLAKATNGIGVVFEHRYYGGSFPTPDLTPKNLRFLTTAQALADEAYFAQNIQFPGLEKYGDLTSKSVPYLNYGGSYAGAISAFLRVQYPDIFWGTISSSGVTKAIYDYWQYNEPIATYAPQECVAVQKTLINVVDNILIGKNSSSLTAELKSTFGFPNVTHDDDFASILSDAVGNWQSLNWDPAVSSPEFYRYCDNITSTQVLYAATESLRSSAAYLIGQGGYSANTSLTTQMLNMIGYYNLTAASQCDETQDECFGTHNYTSYQDYSLKNYNSISWPYQYCTEWGYLPTGSGVPSDQLPIVSRLLTLEYESIICRAAFNITKPPDTESVNKYGGYDISYPRLAIIDGEWDPWRPATPHAFGYGAVNRPSTPSQPFLLISEAVHHWDENGVFWNQTTFDLPPPPVAMTQSTEVIFATEWMQEWHMRNLKTQRKRQDVVRHA</sequence>
<evidence type="ECO:0000256" key="4">
    <source>
        <dbReference type="ARBA" id="ARBA00022801"/>
    </source>
</evidence>
<dbReference type="InterPro" id="IPR008758">
    <property type="entry name" value="Peptidase_S28"/>
</dbReference>
<evidence type="ECO:0000256" key="5">
    <source>
        <dbReference type="ARBA" id="ARBA00023180"/>
    </source>
</evidence>
<reference evidence="7 8" key="1">
    <citation type="journal article" date="2018" name="IMA Fungus">
        <title>IMA Genome-F 10: Nine draft genome sequences of Claviceps purpurea s.lat., including C. arundinis, C. humidiphila, and C. cf. spartinae, pseudomolecules for the pitch canker pathogen Fusarium circinatum, draft genome of Davidsoniella eucalypti, Grosmannia galeiformis, Quambalaria eucalypti, and Teratosphaeria destructans.</title>
        <authorList>
            <person name="Wingfield B.D."/>
            <person name="Liu M."/>
            <person name="Nguyen H.D."/>
            <person name="Lane F.A."/>
            <person name="Morgan S.W."/>
            <person name="De Vos L."/>
            <person name="Wilken P.M."/>
            <person name="Duong T.A."/>
            <person name="Aylward J."/>
            <person name="Coetzee M.P."/>
            <person name="Dadej K."/>
            <person name="De Beer Z.W."/>
            <person name="Findlay W."/>
            <person name="Havenga M."/>
            <person name="Kolarik M."/>
            <person name="Menzies J.G."/>
            <person name="Naidoo K."/>
            <person name="Pochopski O."/>
            <person name="Shoukouhi P."/>
            <person name="Santana Q.C."/>
            <person name="Seifert K.A."/>
            <person name="Soal N."/>
            <person name="Steenkamp E.T."/>
            <person name="Tatham C.T."/>
            <person name="van der Nest M.A."/>
            <person name="Wingfield M.J."/>
        </authorList>
    </citation>
    <scope>NUCLEOTIDE SEQUENCE [LARGE SCALE GENOMIC DNA]</scope>
    <source>
        <strain evidence="7">CMW44962</strain>
    </source>
</reference>
<dbReference type="GO" id="GO:0008239">
    <property type="term" value="F:dipeptidyl-peptidase activity"/>
    <property type="evidence" value="ECO:0007669"/>
    <property type="project" value="TreeGrafter"/>
</dbReference>
<evidence type="ECO:0000256" key="3">
    <source>
        <dbReference type="ARBA" id="ARBA00022729"/>
    </source>
</evidence>
<organism evidence="7 8">
    <name type="scientific">Teratosphaeria destructans</name>
    <dbReference type="NCBI Taxonomy" id="418781"/>
    <lineage>
        <taxon>Eukaryota</taxon>
        <taxon>Fungi</taxon>
        <taxon>Dikarya</taxon>
        <taxon>Ascomycota</taxon>
        <taxon>Pezizomycotina</taxon>
        <taxon>Dothideomycetes</taxon>
        <taxon>Dothideomycetidae</taxon>
        <taxon>Mycosphaerellales</taxon>
        <taxon>Teratosphaeriaceae</taxon>
        <taxon>Teratosphaeria</taxon>
    </lineage>
</organism>
<reference evidence="7 8" key="2">
    <citation type="journal article" date="2021" name="Curr. Genet.">
        <title>Genetic response to nitrogen starvation in the aggressive Eucalyptus foliar pathogen Teratosphaeria destructans.</title>
        <authorList>
            <person name="Havenga M."/>
            <person name="Wingfield B.D."/>
            <person name="Wingfield M.J."/>
            <person name="Dreyer L.L."/>
            <person name="Roets F."/>
            <person name="Aylward J."/>
        </authorList>
    </citation>
    <scope>NUCLEOTIDE SEQUENCE [LARGE SCALE GENOMIC DNA]</scope>
    <source>
        <strain evidence="7">CMW44962</strain>
    </source>
</reference>
<evidence type="ECO:0000256" key="2">
    <source>
        <dbReference type="ARBA" id="ARBA00022670"/>
    </source>
</evidence>
<keyword evidence="3 6" id="KW-0732">Signal</keyword>
<dbReference type="InterPro" id="IPR029058">
    <property type="entry name" value="AB_hydrolase_fold"/>
</dbReference>
<evidence type="ECO:0000313" key="7">
    <source>
        <dbReference type="EMBL" id="KAH9826685.1"/>
    </source>
</evidence>
<proteinExistence type="inferred from homology"/>
<dbReference type="GO" id="GO:0070008">
    <property type="term" value="F:serine-type exopeptidase activity"/>
    <property type="evidence" value="ECO:0007669"/>
    <property type="project" value="InterPro"/>
</dbReference>